<dbReference type="PRINTS" id="PR00096">
    <property type="entry name" value="GATASE"/>
</dbReference>
<keyword evidence="4" id="KW-1185">Reference proteome</keyword>
<comment type="caution">
    <text evidence="3">The sequence shown here is derived from an EMBL/GenBank/DDBJ whole genome shotgun (WGS) entry which is preliminary data.</text>
</comment>
<proteinExistence type="predicted"/>
<evidence type="ECO:0000259" key="2">
    <source>
        <dbReference type="Pfam" id="PF00117"/>
    </source>
</evidence>
<evidence type="ECO:0000313" key="4">
    <source>
        <dbReference type="Proteomes" id="UP000277864"/>
    </source>
</evidence>
<dbReference type="CDD" id="cd01743">
    <property type="entry name" value="GATase1_Anthranilate_Synthase"/>
    <property type="match status" value="1"/>
</dbReference>
<keyword evidence="1" id="KW-0315">Glutamine amidotransferase</keyword>
<dbReference type="GO" id="GO:0004049">
    <property type="term" value="F:anthranilate synthase activity"/>
    <property type="evidence" value="ECO:0007669"/>
    <property type="project" value="TreeGrafter"/>
</dbReference>
<dbReference type="InterPro" id="IPR006221">
    <property type="entry name" value="TrpG/PapA_dom"/>
</dbReference>
<gene>
    <name evidence="3" type="ORF">C7P63_06455</name>
</gene>
<feature type="domain" description="Glutamine amidotransferase" evidence="2">
    <location>
        <begin position="4"/>
        <end position="187"/>
    </location>
</feature>
<dbReference type="Gene3D" id="3.40.50.880">
    <property type="match status" value="1"/>
</dbReference>
<organism evidence="3 4">
    <name type="scientific">Vagococcus humatus</name>
    <dbReference type="NCBI Taxonomy" id="1889241"/>
    <lineage>
        <taxon>Bacteria</taxon>
        <taxon>Bacillati</taxon>
        <taxon>Bacillota</taxon>
        <taxon>Bacilli</taxon>
        <taxon>Lactobacillales</taxon>
        <taxon>Enterococcaceae</taxon>
        <taxon>Vagococcus</taxon>
    </lineage>
</organism>
<dbReference type="PROSITE" id="PS51273">
    <property type="entry name" value="GATASE_TYPE_1"/>
    <property type="match status" value="1"/>
</dbReference>
<evidence type="ECO:0000256" key="1">
    <source>
        <dbReference type="ARBA" id="ARBA00022962"/>
    </source>
</evidence>
<dbReference type="InterPro" id="IPR050472">
    <property type="entry name" value="Anth_synth/Amidotransfase"/>
</dbReference>
<dbReference type="NCBIfam" id="TIGR00566">
    <property type="entry name" value="trpG_papA"/>
    <property type="match status" value="1"/>
</dbReference>
<reference evidence="3 4" key="1">
    <citation type="submission" date="2018-03" db="EMBL/GenBank/DDBJ databases">
        <authorList>
            <person name="Gulvik C.A."/>
        </authorList>
    </citation>
    <scope>NUCLEOTIDE SEQUENCE [LARGE SCALE GENOMIC DNA]</scope>
    <source>
        <strain evidence="3 4">JCM 31581</strain>
    </source>
</reference>
<dbReference type="Pfam" id="PF00117">
    <property type="entry name" value="GATase"/>
    <property type="match status" value="1"/>
</dbReference>
<dbReference type="Proteomes" id="UP000277864">
    <property type="component" value="Unassembled WGS sequence"/>
</dbReference>
<dbReference type="OrthoDB" id="9804328at2"/>
<evidence type="ECO:0000313" key="3">
    <source>
        <dbReference type="EMBL" id="RST89407.1"/>
    </source>
</evidence>
<dbReference type="InterPro" id="IPR017926">
    <property type="entry name" value="GATASE"/>
</dbReference>
<dbReference type="RefSeq" id="WP_125943341.1">
    <property type="nucleotide sequence ID" value="NZ_PXZH01000002.1"/>
</dbReference>
<dbReference type="PANTHER" id="PTHR43418">
    <property type="entry name" value="MULTIFUNCTIONAL TRYPTOPHAN BIOSYNTHESIS PROTEIN-RELATED"/>
    <property type="match status" value="1"/>
</dbReference>
<dbReference type="EMBL" id="PXZH01000002">
    <property type="protein sequence ID" value="RST89407.1"/>
    <property type="molecule type" value="Genomic_DNA"/>
</dbReference>
<protein>
    <submittedName>
        <fullName evidence="3">Aminodeoxychorismate/anthranilate synthase component II</fullName>
    </submittedName>
</protein>
<dbReference type="PRINTS" id="PR00099">
    <property type="entry name" value="CPSGATASE"/>
</dbReference>
<name>A0A3R9YX23_9ENTE</name>
<sequence length="197" mass="22173">MRLVMIDNKDSFVYNLVAYLNELNQEVLVLDSQDCSFEKLNQLKPDGIIISPGPGSPETSFLSKELILHLSKKWPTLGVCLGHQLLAYGYGGQVICGEKPIHGKLSKINTNQTGIFKDLPEEFEVVRYHSLIVDPETLPEEIQIDGVTDEGVIMGLSHKTYPWYSVQFHPEALLTQYGHEMLQNFVAICQECQTYAS</sequence>
<dbReference type="GO" id="GO:0005829">
    <property type="term" value="C:cytosol"/>
    <property type="evidence" value="ECO:0007669"/>
    <property type="project" value="TreeGrafter"/>
</dbReference>
<accession>A0A3R9YX23</accession>
<dbReference type="PANTHER" id="PTHR43418:SF4">
    <property type="entry name" value="MULTIFUNCTIONAL TRYPTOPHAN BIOSYNTHESIS PROTEIN"/>
    <property type="match status" value="1"/>
</dbReference>
<dbReference type="InterPro" id="IPR029062">
    <property type="entry name" value="Class_I_gatase-like"/>
</dbReference>
<dbReference type="GO" id="GO:0000162">
    <property type="term" value="P:L-tryptophan biosynthetic process"/>
    <property type="evidence" value="ECO:0007669"/>
    <property type="project" value="TreeGrafter"/>
</dbReference>
<dbReference type="FunFam" id="3.40.50.880:FF:000003">
    <property type="entry name" value="Anthranilate synthase component II"/>
    <property type="match status" value="1"/>
</dbReference>
<dbReference type="PRINTS" id="PR00097">
    <property type="entry name" value="ANTSNTHASEII"/>
</dbReference>
<dbReference type="SUPFAM" id="SSF52317">
    <property type="entry name" value="Class I glutamine amidotransferase-like"/>
    <property type="match status" value="1"/>
</dbReference>
<dbReference type="AlphaFoldDB" id="A0A3R9YX23"/>